<evidence type="ECO:0000313" key="1">
    <source>
        <dbReference type="EMBL" id="GLI58252.1"/>
    </source>
</evidence>
<proteinExistence type="predicted"/>
<gene>
    <name evidence="1" type="ORF">PM10SUCC1_37660</name>
</gene>
<protein>
    <submittedName>
        <fullName evidence="1">Uncharacterized protein</fullName>
    </submittedName>
</protein>
<accession>A0A9W6GPE6</accession>
<keyword evidence="2" id="KW-1185">Reference proteome</keyword>
<dbReference type="EMBL" id="BSDY01000041">
    <property type="protein sequence ID" value="GLI58252.1"/>
    <property type="molecule type" value="Genomic_DNA"/>
</dbReference>
<dbReference type="AlphaFoldDB" id="A0A9W6GPE6"/>
<sequence>MEPRVFKLKSAWGHSGKKPYSGYLSEDKLKFYVGVRVDLW</sequence>
<evidence type="ECO:0000313" key="2">
    <source>
        <dbReference type="Proteomes" id="UP001144471"/>
    </source>
</evidence>
<reference evidence="1" key="1">
    <citation type="submission" date="2022-12" db="EMBL/GenBank/DDBJ databases">
        <title>Reference genome sequencing for broad-spectrum identification of bacterial and archaeal isolates by mass spectrometry.</title>
        <authorList>
            <person name="Sekiguchi Y."/>
            <person name="Tourlousse D.M."/>
        </authorList>
    </citation>
    <scope>NUCLEOTIDE SEQUENCE</scope>
    <source>
        <strain evidence="1">10succ1</strain>
    </source>
</reference>
<dbReference type="Proteomes" id="UP001144471">
    <property type="component" value="Unassembled WGS sequence"/>
</dbReference>
<organism evidence="1 2">
    <name type="scientific">Propionigenium maris DSM 9537</name>
    <dbReference type="NCBI Taxonomy" id="1123000"/>
    <lineage>
        <taxon>Bacteria</taxon>
        <taxon>Fusobacteriati</taxon>
        <taxon>Fusobacteriota</taxon>
        <taxon>Fusobacteriia</taxon>
        <taxon>Fusobacteriales</taxon>
        <taxon>Fusobacteriaceae</taxon>
        <taxon>Propionigenium</taxon>
    </lineage>
</organism>
<comment type="caution">
    <text evidence="1">The sequence shown here is derived from an EMBL/GenBank/DDBJ whole genome shotgun (WGS) entry which is preliminary data.</text>
</comment>
<name>A0A9W6GPE6_9FUSO</name>